<feature type="repeat" description="ANK" evidence="3">
    <location>
        <begin position="85"/>
        <end position="117"/>
    </location>
</feature>
<feature type="repeat" description="ANK" evidence="3">
    <location>
        <begin position="52"/>
        <end position="84"/>
    </location>
</feature>
<evidence type="ECO:0000256" key="1">
    <source>
        <dbReference type="ARBA" id="ARBA00022737"/>
    </source>
</evidence>
<name>A0A8T0GW33_CERPU</name>
<proteinExistence type="predicted"/>
<dbReference type="PRINTS" id="PR01415">
    <property type="entry name" value="ANKYRIN"/>
</dbReference>
<dbReference type="Pfam" id="PF12796">
    <property type="entry name" value="Ank_2"/>
    <property type="match status" value="1"/>
</dbReference>
<dbReference type="SMART" id="SM00248">
    <property type="entry name" value="ANK"/>
    <property type="match status" value="3"/>
</dbReference>
<feature type="compositionally biased region" description="Basic and acidic residues" evidence="4">
    <location>
        <begin position="157"/>
        <end position="166"/>
    </location>
</feature>
<gene>
    <name evidence="5" type="ORF">KC19_9G139000</name>
</gene>
<evidence type="ECO:0000313" key="6">
    <source>
        <dbReference type="Proteomes" id="UP000822688"/>
    </source>
</evidence>
<dbReference type="InterPro" id="IPR002110">
    <property type="entry name" value="Ankyrin_rpt"/>
</dbReference>
<dbReference type="GO" id="GO:0085020">
    <property type="term" value="P:protein K6-linked ubiquitination"/>
    <property type="evidence" value="ECO:0007669"/>
    <property type="project" value="TreeGrafter"/>
</dbReference>
<dbReference type="GO" id="GO:0004842">
    <property type="term" value="F:ubiquitin-protein transferase activity"/>
    <property type="evidence" value="ECO:0007669"/>
    <property type="project" value="TreeGrafter"/>
</dbReference>
<dbReference type="AlphaFoldDB" id="A0A8T0GW33"/>
<dbReference type="PROSITE" id="PS50297">
    <property type="entry name" value="ANK_REP_REGION"/>
    <property type="match status" value="2"/>
</dbReference>
<dbReference type="PANTHER" id="PTHR24171">
    <property type="entry name" value="ANKYRIN REPEAT DOMAIN-CONTAINING PROTEIN 39-RELATED"/>
    <property type="match status" value="1"/>
</dbReference>
<organism evidence="5 6">
    <name type="scientific">Ceratodon purpureus</name>
    <name type="common">Fire moss</name>
    <name type="synonym">Dicranum purpureum</name>
    <dbReference type="NCBI Taxonomy" id="3225"/>
    <lineage>
        <taxon>Eukaryota</taxon>
        <taxon>Viridiplantae</taxon>
        <taxon>Streptophyta</taxon>
        <taxon>Embryophyta</taxon>
        <taxon>Bryophyta</taxon>
        <taxon>Bryophytina</taxon>
        <taxon>Bryopsida</taxon>
        <taxon>Dicranidae</taxon>
        <taxon>Pseudoditrichales</taxon>
        <taxon>Ditrichaceae</taxon>
        <taxon>Ceratodon</taxon>
    </lineage>
</organism>
<dbReference type="PROSITE" id="PS50088">
    <property type="entry name" value="ANK_REPEAT"/>
    <property type="match status" value="2"/>
</dbReference>
<keyword evidence="2 3" id="KW-0040">ANK repeat</keyword>
<dbReference type="EMBL" id="CM026430">
    <property type="protein sequence ID" value="KAG0562344.1"/>
    <property type="molecule type" value="Genomic_DNA"/>
</dbReference>
<keyword evidence="6" id="KW-1185">Reference proteome</keyword>
<evidence type="ECO:0000256" key="2">
    <source>
        <dbReference type="ARBA" id="ARBA00023043"/>
    </source>
</evidence>
<dbReference type="PANTHER" id="PTHR24171:SF8">
    <property type="entry name" value="BRCA1-ASSOCIATED RING DOMAIN PROTEIN 1"/>
    <property type="match status" value="1"/>
</dbReference>
<feature type="region of interest" description="Disordered" evidence="4">
    <location>
        <begin position="1"/>
        <end position="20"/>
    </location>
</feature>
<sequence>MAVPIHPEDPAPDQPRTPPAVGDLLLAARYGDLEDVQSSLAQGTSVSSQDTQGRTALHMASANGHLDVVKYLIEHGANVNMCNMEQNTPLHYAVLNAHKPVVELLISEGANVSAINRYDRTPVDEAVSKGDTSLIECITRAAPIPEEPANGDANGLADHDTTMEDA</sequence>
<evidence type="ECO:0000256" key="4">
    <source>
        <dbReference type="SAM" id="MobiDB-lite"/>
    </source>
</evidence>
<protein>
    <submittedName>
        <fullName evidence="5">Uncharacterized protein</fullName>
    </submittedName>
</protein>
<feature type="region of interest" description="Disordered" evidence="4">
    <location>
        <begin position="144"/>
        <end position="166"/>
    </location>
</feature>
<dbReference type="Gene3D" id="1.25.40.20">
    <property type="entry name" value="Ankyrin repeat-containing domain"/>
    <property type="match status" value="2"/>
</dbReference>
<evidence type="ECO:0000313" key="5">
    <source>
        <dbReference type="EMBL" id="KAG0562344.1"/>
    </source>
</evidence>
<accession>A0A8T0GW33</accession>
<evidence type="ECO:0000256" key="3">
    <source>
        <dbReference type="PROSITE-ProRule" id="PRU00023"/>
    </source>
</evidence>
<reference evidence="5" key="1">
    <citation type="submission" date="2020-06" db="EMBL/GenBank/DDBJ databases">
        <title>WGS assembly of Ceratodon purpureus strain R40.</title>
        <authorList>
            <person name="Carey S.B."/>
            <person name="Jenkins J."/>
            <person name="Shu S."/>
            <person name="Lovell J.T."/>
            <person name="Sreedasyam A."/>
            <person name="Maumus F."/>
            <person name="Tiley G.P."/>
            <person name="Fernandez-Pozo N."/>
            <person name="Barry K."/>
            <person name="Chen C."/>
            <person name="Wang M."/>
            <person name="Lipzen A."/>
            <person name="Daum C."/>
            <person name="Saski C.A."/>
            <person name="Payton A.C."/>
            <person name="Mcbreen J.C."/>
            <person name="Conrad R.E."/>
            <person name="Kollar L.M."/>
            <person name="Olsson S."/>
            <person name="Huttunen S."/>
            <person name="Landis J.B."/>
            <person name="Wickett N.J."/>
            <person name="Johnson M.G."/>
            <person name="Rensing S.A."/>
            <person name="Grimwood J."/>
            <person name="Schmutz J."/>
            <person name="Mcdaniel S.F."/>
        </authorList>
    </citation>
    <scope>NUCLEOTIDE SEQUENCE</scope>
    <source>
        <strain evidence="5">R40</strain>
    </source>
</reference>
<dbReference type="Proteomes" id="UP000822688">
    <property type="component" value="Chromosome 9"/>
</dbReference>
<comment type="caution">
    <text evidence="5">The sequence shown here is derived from an EMBL/GenBank/DDBJ whole genome shotgun (WGS) entry which is preliminary data.</text>
</comment>
<keyword evidence="1" id="KW-0677">Repeat</keyword>
<dbReference type="InterPro" id="IPR036770">
    <property type="entry name" value="Ankyrin_rpt-contain_sf"/>
</dbReference>
<dbReference type="SUPFAM" id="SSF48403">
    <property type="entry name" value="Ankyrin repeat"/>
    <property type="match status" value="1"/>
</dbReference>